<dbReference type="OrthoDB" id="9810372at2"/>
<comment type="similarity">
    <text evidence="1">Belongs to the ROK (NagC/XylR) family.</text>
</comment>
<dbReference type="GO" id="GO:0004340">
    <property type="term" value="F:glucokinase activity"/>
    <property type="evidence" value="ECO:0007669"/>
    <property type="project" value="InterPro"/>
</dbReference>
<name>A0A220UFA0_9MICO</name>
<evidence type="ECO:0000256" key="4">
    <source>
        <dbReference type="ARBA" id="ARBA00022741"/>
    </source>
</evidence>
<evidence type="ECO:0000256" key="5">
    <source>
        <dbReference type="ARBA" id="ARBA00022777"/>
    </source>
</evidence>
<keyword evidence="5 8" id="KW-0418">Kinase</keyword>
<dbReference type="InterPro" id="IPR000600">
    <property type="entry name" value="ROK"/>
</dbReference>
<dbReference type="InterPro" id="IPR043129">
    <property type="entry name" value="ATPase_NBD"/>
</dbReference>
<dbReference type="PANTHER" id="PTHR18964">
    <property type="entry name" value="ROK (REPRESSOR, ORF, KINASE) FAMILY"/>
    <property type="match status" value="1"/>
</dbReference>
<dbReference type="Proteomes" id="UP000198398">
    <property type="component" value="Chromosome"/>
</dbReference>
<evidence type="ECO:0000256" key="6">
    <source>
        <dbReference type="ARBA" id="ARBA00022840"/>
    </source>
</evidence>
<evidence type="ECO:0000256" key="1">
    <source>
        <dbReference type="ARBA" id="ARBA00006479"/>
    </source>
</evidence>
<dbReference type="GO" id="GO:0005524">
    <property type="term" value="F:ATP binding"/>
    <property type="evidence" value="ECO:0007669"/>
    <property type="project" value="UniProtKB-KW"/>
</dbReference>
<dbReference type="SUPFAM" id="SSF53067">
    <property type="entry name" value="Actin-like ATPase domain"/>
    <property type="match status" value="1"/>
</dbReference>
<evidence type="ECO:0000256" key="2">
    <source>
        <dbReference type="ARBA" id="ARBA00014701"/>
    </source>
</evidence>
<reference evidence="9" key="1">
    <citation type="submission" date="2017-07" db="EMBL/GenBank/DDBJ databases">
        <title>Brachybacterium sp. VR2415.</title>
        <authorList>
            <person name="Tak E.J."/>
            <person name="Bae J.-W."/>
        </authorList>
    </citation>
    <scope>NUCLEOTIDE SEQUENCE [LARGE SCALE GENOMIC DNA]</scope>
    <source>
        <strain evidence="9">VR2415</strain>
    </source>
</reference>
<evidence type="ECO:0000256" key="7">
    <source>
        <dbReference type="ARBA" id="ARBA00032386"/>
    </source>
</evidence>
<evidence type="ECO:0000313" key="9">
    <source>
        <dbReference type="Proteomes" id="UP000198398"/>
    </source>
</evidence>
<dbReference type="GO" id="GO:0005737">
    <property type="term" value="C:cytoplasm"/>
    <property type="evidence" value="ECO:0007669"/>
    <property type="project" value="InterPro"/>
</dbReference>
<dbReference type="Gene3D" id="3.30.420.40">
    <property type="match status" value="2"/>
</dbReference>
<keyword evidence="4" id="KW-0547">Nucleotide-binding</keyword>
<dbReference type="GO" id="GO:0006096">
    <property type="term" value="P:glycolytic process"/>
    <property type="evidence" value="ECO:0007669"/>
    <property type="project" value="InterPro"/>
</dbReference>
<sequence length="311" mass="31420">MLSIGVDIGGTKIAAGVVDEAGEIIAATTRSTPATDAALIEAAVADAVAELRADHAVVGVGVGAAGFVGSDRRTVNFAANLAWRQHPLAEELERLTGLPVVIENDANAAGWAEYRYGAATEAAHMLMVTVGTGLGGAIVLDGQLVRGNAGFAGEIAHVNAVPDGQWCGCGRRGCLEQYTAGTALVRTAKRRAAAGDALMSPLLQAAGGSKRGIDGPLITRLAQQGDPGSQELIAEIGTWLGTGLASIASLLDPEVFVIGGGVAAAGELLLEPARAAYAKHLTARAHRPLAPFVVASMGNRAGIVGAADLAR</sequence>
<protein>
    <recommendedName>
        <fullName evidence="2">Glucokinase</fullName>
    </recommendedName>
    <alternativeName>
        <fullName evidence="7">Glucose kinase</fullName>
    </alternativeName>
</protein>
<organism evidence="8 9">
    <name type="scientific">Brachybacterium avium</name>
    <dbReference type="NCBI Taxonomy" id="2017485"/>
    <lineage>
        <taxon>Bacteria</taxon>
        <taxon>Bacillati</taxon>
        <taxon>Actinomycetota</taxon>
        <taxon>Actinomycetes</taxon>
        <taxon>Micrococcales</taxon>
        <taxon>Dermabacteraceae</taxon>
        <taxon>Brachybacterium</taxon>
    </lineage>
</organism>
<keyword evidence="3" id="KW-0808">Transferase</keyword>
<gene>
    <name evidence="8" type="ORF">CFK39_15065</name>
</gene>
<dbReference type="Pfam" id="PF00480">
    <property type="entry name" value="ROK"/>
    <property type="match status" value="1"/>
</dbReference>
<dbReference type="PANTHER" id="PTHR18964:SF173">
    <property type="entry name" value="GLUCOKINASE"/>
    <property type="match status" value="1"/>
</dbReference>
<evidence type="ECO:0000256" key="3">
    <source>
        <dbReference type="ARBA" id="ARBA00022679"/>
    </source>
</evidence>
<keyword evidence="9" id="KW-1185">Reference proteome</keyword>
<proteinExistence type="inferred from homology"/>
<keyword evidence="6" id="KW-0067">ATP-binding</keyword>
<dbReference type="NCBIfam" id="TIGR00744">
    <property type="entry name" value="ROK_glcA_fam"/>
    <property type="match status" value="1"/>
</dbReference>
<dbReference type="EMBL" id="CP022316">
    <property type="protein sequence ID" value="ASK66904.1"/>
    <property type="molecule type" value="Genomic_DNA"/>
</dbReference>
<dbReference type="AlphaFoldDB" id="A0A220UFA0"/>
<dbReference type="InterPro" id="IPR004654">
    <property type="entry name" value="ROK_glcA"/>
</dbReference>
<accession>A0A220UFA0</accession>
<dbReference type="KEGG" id="brv:CFK39_15065"/>
<evidence type="ECO:0000313" key="8">
    <source>
        <dbReference type="EMBL" id="ASK66904.1"/>
    </source>
</evidence>
<dbReference type="RefSeq" id="WP_089066140.1">
    <property type="nucleotide sequence ID" value="NZ_CP022316.1"/>
</dbReference>